<evidence type="ECO:0000256" key="5">
    <source>
        <dbReference type="ARBA" id="ARBA00022989"/>
    </source>
</evidence>
<dbReference type="InterPro" id="IPR005828">
    <property type="entry name" value="MFS_sugar_transport-like"/>
</dbReference>
<protein>
    <submittedName>
        <fullName evidence="9">Sugar transporter</fullName>
    </submittedName>
</protein>
<feature type="transmembrane region" description="Helical" evidence="7">
    <location>
        <begin position="164"/>
        <end position="182"/>
    </location>
</feature>
<feature type="transmembrane region" description="Helical" evidence="7">
    <location>
        <begin position="386"/>
        <end position="409"/>
    </location>
</feature>
<dbReference type="InterPro" id="IPR036259">
    <property type="entry name" value="MFS_trans_sf"/>
</dbReference>
<dbReference type="InterPro" id="IPR003663">
    <property type="entry name" value="Sugar/inositol_transpt"/>
</dbReference>
<dbReference type="PROSITE" id="PS00217">
    <property type="entry name" value="SUGAR_TRANSPORT_2"/>
    <property type="match status" value="1"/>
</dbReference>
<evidence type="ECO:0000256" key="4">
    <source>
        <dbReference type="ARBA" id="ARBA00022692"/>
    </source>
</evidence>
<dbReference type="RefSeq" id="XP_007513156.1">
    <property type="nucleotide sequence ID" value="XM_007513094.1"/>
</dbReference>
<evidence type="ECO:0000259" key="8">
    <source>
        <dbReference type="PROSITE" id="PS50850"/>
    </source>
</evidence>
<dbReference type="GeneID" id="19016000"/>
<keyword evidence="9" id="KW-0762">Sugar transport</keyword>
<feature type="transmembrane region" description="Helical" evidence="7">
    <location>
        <begin position="519"/>
        <end position="540"/>
    </location>
</feature>
<dbReference type="PANTHER" id="PTHR48020">
    <property type="entry name" value="PROTON MYO-INOSITOL COTRANSPORTER"/>
    <property type="match status" value="1"/>
</dbReference>
<dbReference type="InterPro" id="IPR050814">
    <property type="entry name" value="Myo-inositol_Transporter"/>
</dbReference>
<dbReference type="Pfam" id="PF00083">
    <property type="entry name" value="Sugar_tr"/>
    <property type="match status" value="1"/>
</dbReference>
<dbReference type="GO" id="GO:0016020">
    <property type="term" value="C:membrane"/>
    <property type="evidence" value="ECO:0007669"/>
    <property type="project" value="UniProtKB-SubCell"/>
</dbReference>
<evidence type="ECO:0000256" key="2">
    <source>
        <dbReference type="ARBA" id="ARBA00010992"/>
    </source>
</evidence>
<feature type="transmembrane region" description="Helical" evidence="7">
    <location>
        <begin position="453"/>
        <end position="472"/>
    </location>
</feature>
<dbReference type="PROSITE" id="PS00216">
    <property type="entry name" value="SUGAR_TRANSPORT_1"/>
    <property type="match status" value="1"/>
</dbReference>
<name>K8EFE1_9CHLO</name>
<comment type="subcellular location">
    <subcellularLocation>
        <location evidence="1">Membrane</location>
        <topology evidence="1">Multi-pass membrane protein</topology>
    </subcellularLocation>
</comment>
<dbReference type="PANTHER" id="PTHR48020:SF12">
    <property type="entry name" value="PROTON MYO-INOSITOL COTRANSPORTER"/>
    <property type="match status" value="1"/>
</dbReference>
<feature type="domain" description="Major facilitator superfamily (MFS) profile" evidence="8">
    <location>
        <begin position="117"/>
        <end position="574"/>
    </location>
</feature>
<keyword evidence="4 7" id="KW-0812">Transmembrane</keyword>
<dbReference type="EMBL" id="FO082274">
    <property type="protein sequence ID" value="CCO16714.1"/>
    <property type="molecule type" value="Genomic_DNA"/>
</dbReference>
<evidence type="ECO:0000313" key="9">
    <source>
        <dbReference type="EMBL" id="CCO16714.1"/>
    </source>
</evidence>
<feature type="transmembrane region" description="Helical" evidence="7">
    <location>
        <begin position="484"/>
        <end position="507"/>
    </location>
</feature>
<comment type="similarity">
    <text evidence="2">Belongs to the major facilitator superfamily. Sugar transporter (TC 2.A.1.1) family.</text>
</comment>
<evidence type="ECO:0000313" key="10">
    <source>
        <dbReference type="Proteomes" id="UP000198341"/>
    </source>
</evidence>
<dbReference type="PRINTS" id="PR00171">
    <property type="entry name" value="SUGRTRNSPORT"/>
</dbReference>
<feature type="transmembrane region" description="Helical" evidence="7">
    <location>
        <begin position="118"/>
        <end position="144"/>
    </location>
</feature>
<feature type="transmembrane region" description="Helical" evidence="7">
    <location>
        <begin position="299"/>
        <end position="319"/>
    </location>
</feature>
<dbReference type="GO" id="GO:0022857">
    <property type="term" value="F:transmembrane transporter activity"/>
    <property type="evidence" value="ECO:0007669"/>
    <property type="project" value="InterPro"/>
</dbReference>
<evidence type="ECO:0000256" key="3">
    <source>
        <dbReference type="ARBA" id="ARBA00022448"/>
    </source>
</evidence>
<keyword evidence="6 7" id="KW-0472">Membrane</keyword>
<dbReference type="KEGG" id="bpg:Bathy05g04970"/>
<reference evidence="9 10" key="1">
    <citation type="submission" date="2011-10" db="EMBL/GenBank/DDBJ databases">
        <authorList>
            <person name="Genoscope - CEA"/>
        </authorList>
    </citation>
    <scope>NUCLEOTIDE SEQUENCE [LARGE SCALE GENOMIC DNA]</scope>
    <source>
        <strain evidence="9 10">RCC 1105</strain>
    </source>
</reference>
<dbReference type="OrthoDB" id="1396207at2759"/>
<accession>K8EFE1</accession>
<feature type="transmembrane region" description="Helical" evidence="7">
    <location>
        <begin position="217"/>
        <end position="240"/>
    </location>
</feature>
<dbReference type="eggNOG" id="KOG0254">
    <property type="taxonomic scope" value="Eukaryota"/>
</dbReference>
<dbReference type="InterPro" id="IPR020846">
    <property type="entry name" value="MFS_dom"/>
</dbReference>
<feature type="transmembrane region" description="Helical" evidence="7">
    <location>
        <begin position="252"/>
        <end position="279"/>
    </location>
</feature>
<keyword evidence="3" id="KW-0813">Transport</keyword>
<gene>
    <name evidence="9" type="ORF">Bathy05g04970</name>
</gene>
<organism evidence="9 10">
    <name type="scientific">Bathycoccus prasinos</name>
    <dbReference type="NCBI Taxonomy" id="41875"/>
    <lineage>
        <taxon>Eukaryota</taxon>
        <taxon>Viridiplantae</taxon>
        <taxon>Chlorophyta</taxon>
        <taxon>Mamiellophyceae</taxon>
        <taxon>Mamiellales</taxon>
        <taxon>Bathycoccaceae</taxon>
        <taxon>Bathycoccus</taxon>
    </lineage>
</organism>
<evidence type="ECO:0000256" key="7">
    <source>
        <dbReference type="SAM" id="Phobius"/>
    </source>
</evidence>
<dbReference type="InterPro" id="IPR005829">
    <property type="entry name" value="Sugar_transporter_CS"/>
</dbReference>
<dbReference type="Proteomes" id="UP000198341">
    <property type="component" value="Chromosome 5"/>
</dbReference>
<keyword evidence="10" id="KW-1185">Reference proteome</keyword>
<evidence type="ECO:0000256" key="1">
    <source>
        <dbReference type="ARBA" id="ARBA00004141"/>
    </source>
</evidence>
<dbReference type="AlphaFoldDB" id="K8EFE1"/>
<evidence type="ECO:0000256" key="6">
    <source>
        <dbReference type="ARBA" id="ARBA00023136"/>
    </source>
</evidence>
<feature type="transmembrane region" description="Helical" evidence="7">
    <location>
        <begin position="424"/>
        <end position="441"/>
    </location>
</feature>
<dbReference type="CDD" id="cd17315">
    <property type="entry name" value="MFS_GLUT_like"/>
    <property type="match status" value="1"/>
</dbReference>
<dbReference type="SUPFAM" id="SSF103473">
    <property type="entry name" value="MFS general substrate transporter"/>
    <property type="match status" value="1"/>
</dbReference>
<feature type="transmembrane region" description="Helical" evidence="7">
    <location>
        <begin position="552"/>
        <end position="570"/>
    </location>
</feature>
<dbReference type="Gene3D" id="1.20.1250.20">
    <property type="entry name" value="MFS general substrate transporter like domains"/>
    <property type="match status" value="1"/>
</dbReference>
<sequence>MTPSSLYASASLSSSVFILSSKSPSFITAAHKKQRKEKKNYLYNGRPLRASLPDDDKDIPIRFESIQDRIVVAVVERNKRRMPRSTVNAYSAASAASSGGYYVASSAAAMSSEDEKKLYTLTLAACLSMLAFGAACGCIAGALVYVEFGTPSATVFLSSEIKGAIVAALPLGAATACLAIGSKTVSERFGRRDIFRFANALYLASAALASLSNSYTILIVARFMSGLACGCSTAITTVFISECVPAKTRGKYTSLSPLFGTVGLMYAFVMSLVIASIFGVANLDATAAVSVTGEASSSLVWRLMLLVPILPCLAQEYVFRYMPGACPESPRWLASRGRYQEARGIMKSLGQTLPSNSVASLATSDARPIEDAGFFGLFKSSKHIKATGVACGMNMLQQFCGINVIVYYAPKILNSLGYGKRESILLTVIVSMVQICFGTYLSQKIDVYGRKKMAMIGICGIISGCALLAFSYSTAAGSVSTGLIAILGILIFRVSFSLSLGPIPYVVSSEVFPKDARSSGVALATLVQWLCNVLVTFTFLSFVDTFGACNVFVAYTFVGVLALASVHYLLPETNQQKLEDN</sequence>
<keyword evidence="5 7" id="KW-1133">Transmembrane helix</keyword>
<feature type="transmembrane region" description="Helical" evidence="7">
    <location>
        <begin position="194"/>
        <end position="211"/>
    </location>
</feature>
<dbReference type="PROSITE" id="PS50850">
    <property type="entry name" value="MFS"/>
    <property type="match status" value="1"/>
</dbReference>
<proteinExistence type="inferred from homology"/>